<dbReference type="GO" id="GO:0008312">
    <property type="term" value="F:7S RNA binding"/>
    <property type="evidence" value="ECO:0007669"/>
    <property type="project" value="InterPro"/>
</dbReference>
<dbReference type="Pfam" id="PF08492">
    <property type="entry name" value="SRP72"/>
    <property type="match status" value="1"/>
</dbReference>
<keyword evidence="5 9" id="KW-0963">Cytoplasm</keyword>
<feature type="compositionally biased region" description="Basic residues" evidence="10">
    <location>
        <begin position="555"/>
        <end position="564"/>
    </location>
</feature>
<dbReference type="InterPro" id="IPR011990">
    <property type="entry name" value="TPR-like_helical_dom_sf"/>
</dbReference>
<dbReference type="Gene3D" id="1.25.40.10">
    <property type="entry name" value="Tetratricopeptide repeat domain"/>
    <property type="match status" value="1"/>
</dbReference>
<keyword evidence="6" id="KW-0256">Endoplasmic reticulum</keyword>
<proteinExistence type="inferred from homology"/>
<feature type="region of interest" description="Disordered" evidence="10">
    <location>
        <begin position="534"/>
        <end position="647"/>
    </location>
</feature>
<dbReference type="InterPro" id="IPR013699">
    <property type="entry name" value="Signal_recog_part_SRP72_RNA-bd"/>
</dbReference>
<evidence type="ECO:0000256" key="7">
    <source>
        <dbReference type="ARBA" id="ARBA00023135"/>
    </source>
</evidence>
<evidence type="ECO:0000313" key="12">
    <source>
        <dbReference type="EMBL" id="KAF2481693.1"/>
    </source>
</evidence>
<evidence type="ECO:0000256" key="8">
    <source>
        <dbReference type="ARBA" id="ARBA00023274"/>
    </source>
</evidence>
<dbReference type="SUPFAM" id="SSF48452">
    <property type="entry name" value="TPR-like"/>
    <property type="match status" value="1"/>
</dbReference>
<evidence type="ECO:0000256" key="10">
    <source>
        <dbReference type="SAM" id="MobiDB-lite"/>
    </source>
</evidence>
<dbReference type="PIRSF" id="PIRSF038922">
    <property type="entry name" value="SRP72"/>
    <property type="match status" value="1"/>
</dbReference>
<comment type="similarity">
    <text evidence="3 9">Belongs to the SRP72 family.</text>
</comment>
<dbReference type="OrthoDB" id="5421607at2759"/>
<keyword evidence="13" id="KW-1185">Reference proteome</keyword>
<evidence type="ECO:0000256" key="5">
    <source>
        <dbReference type="ARBA" id="ARBA00022490"/>
    </source>
</evidence>
<evidence type="ECO:0000256" key="1">
    <source>
        <dbReference type="ARBA" id="ARBA00004240"/>
    </source>
</evidence>
<dbReference type="Pfam" id="PF17004">
    <property type="entry name" value="SRP_TPR_like"/>
    <property type="match status" value="1"/>
</dbReference>
<evidence type="ECO:0000256" key="4">
    <source>
        <dbReference type="ARBA" id="ARBA00018350"/>
    </source>
</evidence>
<dbReference type="RefSeq" id="XP_033588263.1">
    <property type="nucleotide sequence ID" value="XM_033731295.1"/>
</dbReference>
<dbReference type="GO" id="GO:0005783">
    <property type="term" value="C:endoplasmic reticulum"/>
    <property type="evidence" value="ECO:0007669"/>
    <property type="project" value="UniProtKB-SubCell"/>
</dbReference>
<comment type="function">
    <text evidence="9">Component of the signal recognition particle (SRP) complex, a ribonucleoprotein complex that mediates the cotranslational targeting of secretory and membrane proteins to the endoplasmic reticulum (ER).</text>
</comment>
<keyword evidence="7 9" id="KW-0733">Signal recognition particle</keyword>
<dbReference type="GeneID" id="54472297"/>
<dbReference type="EMBL" id="MU001637">
    <property type="protein sequence ID" value="KAF2481693.1"/>
    <property type="molecule type" value="Genomic_DNA"/>
</dbReference>
<evidence type="ECO:0000256" key="6">
    <source>
        <dbReference type="ARBA" id="ARBA00022824"/>
    </source>
</evidence>
<evidence type="ECO:0000256" key="9">
    <source>
        <dbReference type="PIRNR" id="PIRNR038922"/>
    </source>
</evidence>
<accession>A0A6A6PQH7</accession>
<evidence type="ECO:0000313" key="13">
    <source>
        <dbReference type="Proteomes" id="UP000799767"/>
    </source>
</evidence>
<dbReference type="InterPro" id="IPR026270">
    <property type="entry name" value="SRP72"/>
</dbReference>
<dbReference type="GO" id="GO:0006614">
    <property type="term" value="P:SRP-dependent cotranslational protein targeting to membrane"/>
    <property type="evidence" value="ECO:0007669"/>
    <property type="project" value="UniProtKB-UniRule"/>
</dbReference>
<comment type="subcellular location">
    <subcellularLocation>
        <location evidence="2 9">Cytoplasm</location>
    </subcellularLocation>
    <subcellularLocation>
        <location evidence="1">Endoplasmic reticulum</location>
    </subcellularLocation>
</comment>
<organism evidence="12 13">
    <name type="scientific">Neohortaea acidophila</name>
    <dbReference type="NCBI Taxonomy" id="245834"/>
    <lineage>
        <taxon>Eukaryota</taxon>
        <taxon>Fungi</taxon>
        <taxon>Dikarya</taxon>
        <taxon>Ascomycota</taxon>
        <taxon>Pezizomycotina</taxon>
        <taxon>Dothideomycetes</taxon>
        <taxon>Dothideomycetidae</taxon>
        <taxon>Mycosphaerellales</taxon>
        <taxon>Teratosphaeriaceae</taxon>
        <taxon>Neohortaea</taxon>
    </lineage>
</organism>
<dbReference type="InterPro" id="IPR031545">
    <property type="entry name" value="SRP72_TPR-like"/>
</dbReference>
<feature type="domain" description="Signal recognition particle SRP72 subunit RNA-binding" evidence="11">
    <location>
        <begin position="544"/>
        <end position="591"/>
    </location>
</feature>
<name>A0A6A6PQH7_9PEZI</name>
<dbReference type="GO" id="GO:0005786">
    <property type="term" value="C:signal recognition particle, endoplasmic reticulum targeting"/>
    <property type="evidence" value="ECO:0007669"/>
    <property type="project" value="UniProtKB-UniRule"/>
</dbReference>
<sequence length="647" mass="69691">MKTLSALLQRSDIEDHQQVLQASDAALKENKADLNTQHIKAIALLKLDRYEDAVKVLEAGAGNLKDEARLEYAYALYKSGNAAKAAEVAQQGADRGCKHVEAQSRYRAEDFQRAFDLYAELASDLREDADLDLRINSAAVDAQRTWDGSDDLAVTRKAGRQDLDVFETAYNAACGSIARGELLQAEVLLKRAHNLCNALEDMTDDEKEAEMLPIIVQQAYVLAKLGRFEEAERLSQSIDVKSIPDSSTQRIARVNRAASRPSSSNPFETQRLISGNVNPSATDRPFEFQASILHQNRYAVDSQSVKFDGAVESTNASIAKQPAPTLDPHTNSLAVVNAAARARNTTGKEALKHILPHLQKRPNDVGLILTIVQLYILTGNSSSAITLLEGFLSRVEQAGTTADLDVLFAPGLVGAMVGLYHREHRKSHIQHEFAKAATHWRRKSKTYSAGVTNLLKAAGSVLLESEDPEHGKLAADIFTALHDQDPADRYTTAGLLAAAPTTSSSSQTSSLTPISTLTAGIDVAALENHGIATPSTGAQVAARKRPAPDTSKTAKAAKKIRKSRLPKDYDPKKTPDPERWLPLRDRSSYRPPKGGKKGKARLNALSQGAAPSGDGSDASRPGTPGGEVVKAKQTGGGGGKKKKAKGR</sequence>
<evidence type="ECO:0000259" key="11">
    <source>
        <dbReference type="Pfam" id="PF08492"/>
    </source>
</evidence>
<dbReference type="PANTHER" id="PTHR14094">
    <property type="entry name" value="SIGNAL RECOGNITION PARTICLE 72"/>
    <property type="match status" value="1"/>
</dbReference>
<feature type="compositionally biased region" description="Basic and acidic residues" evidence="10">
    <location>
        <begin position="565"/>
        <end position="588"/>
    </location>
</feature>
<evidence type="ECO:0000256" key="2">
    <source>
        <dbReference type="ARBA" id="ARBA00004496"/>
    </source>
</evidence>
<dbReference type="GO" id="GO:0043022">
    <property type="term" value="F:ribosome binding"/>
    <property type="evidence" value="ECO:0007669"/>
    <property type="project" value="TreeGrafter"/>
</dbReference>
<dbReference type="AlphaFoldDB" id="A0A6A6PQH7"/>
<gene>
    <name evidence="12" type="ORF">BDY17DRAFT_252876</name>
</gene>
<dbReference type="Proteomes" id="UP000799767">
    <property type="component" value="Unassembled WGS sequence"/>
</dbReference>
<reference evidence="12" key="1">
    <citation type="journal article" date="2020" name="Stud. Mycol.">
        <title>101 Dothideomycetes genomes: a test case for predicting lifestyles and emergence of pathogens.</title>
        <authorList>
            <person name="Haridas S."/>
            <person name="Albert R."/>
            <person name="Binder M."/>
            <person name="Bloem J."/>
            <person name="Labutti K."/>
            <person name="Salamov A."/>
            <person name="Andreopoulos B."/>
            <person name="Baker S."/>
            <person name="Barry K."/>
            <person name="Bills G."/>
            <person name="Bluhm B."/>
            <person name="Cannon C."/>
            <person name="Castanera R."/>
            <person name="Culley D."/>
            <person name="Daum C."/>
            <person name="Ezra D."/>
            <person name="Gonzalez J."/>
            <person name="Henrissat B."/>
            <person name="Kuo A."/>
            <person name="Liang C."/>
            <person name="Lipzen A."/>
            <person name="Lutzoni F."/>
            <person name="Magnuson J."/>
            <person name="Mondo S."/>
            <person name="Nolan M."/>
            <person name="Ohm R."/>
            <person name="Pangilinan J."/>
            <person name="Park H.-J."/>
            <person name="Ramirez L."/>
            <person name="Alfaro M."/>
            <person name="Sun H."/>
            <person name="Tritt A."/>
            <person name="Yoshinaga Y."/>
            <person name="Zwiers L.-H."/>
            <person name="Turgeon B."/>
            <person name="Goodwin S."/>
            <person name="Spatafora J."/>
            <person name="Crous P."/>
            <person name="Grigoriev I."/>
        </authorList>
    </citation>
    <scope>NUCLEOTIDE SEQUENCE</scope>
    <source>
        <strain evidence="12">CBS 113389</strain>
    </source>
</reference>
<dbReference type="PANTHER" id="PTHR14094:SF9">
    <property type="entry name" value="SIGNAL RECOGNITION PARTICLE SUBUNIT SRP72"/>
    <property type="match status" value="1"/>
</dbReference>
<evidence type="ECO:0000256" key="3">
    <source>
        <dbReference type="ARBA" id="ARBA00007676"/>
    </source>
</evidence>
<keyword evidence="8 9" id="KW-0687">Ribonucleoprotein</keyword>
<protein>
    <recommendedName>
        <fullName evidence="4 9">Signal recognition particle subunit SRP72</fullName>
    </recommendedName>
</protein>